<sequence length="103" mass="11489">MKLSNIKTQSKYLNSKRAITGDLPVMIYMPKIVEITSTGVPYESIKTAILSESNISQPSKIKNVLYLFIKSEFFDFMKEGLATKNEKIMTATTDTSKPMGEGS</sequence>
<dbReference type="AlphaFoldDB" id="A0A0C2MZ72"/>
<name>A0A0C2MZ72_THEKT</name>
<gene>
    <name evidence="1" type="ORF">RF11_09753</name>
</gene>
<keyword evidence="2" id="KW-1185">Reference proteome</keyword>
<dbReference type="Proteomes" id="UP000031668">
    <property type="component" value="Unassembled WGS sequence"/>
</dbReference>
<proteinExistence type="predicted"/>
<accession>A0A0C2MZ72</accession>
<evidence type="ECO:0000313" key="1">
    <source>
        <dbReference type="EMBL" id="KII66947.1"/>
    </source>
</evidence>
<organism evidence="1 2">
    <name type="scientific">Thelohanellus kitauei</name>
    <name type="common">Myxosporean</name>
    <dbReference type="NCBI Taxonomy" id="669202"/>
    <lineage>
        <taxon>Eukaryota</taxon>
        <taxon>Metazoa</taxon>
        <taxon>Cnidaria</taxon>
        <taxon>Myxozoa</taxon>
        <taxon>Myxosporea</taxon>
        <taxon>Bivalvulida</taxon>
        <taxon>Platysporina</taxon>
        <taxon>Myxobolidae</taxon>
        <taxon>Thelohanellus</taxon>
    </lineage>
</organism>
<reference evidence="1 2" key="1">
    <citation type="journal article" date="2014" name="Genome Biol. Evol.">
        <title>The genome of the myxosporean Thelohanellus kitauei shows adaptations to nutrient acquisition within its fish host.</title>
        <authorList>
            <person name="Yang Y."/>
            <person name="Xiong J."/>
            <person name="Zhou Z."/>
            <person name="Huo F."/>
            <person name="Miao W."/>
            <person name="Ran C."/>
            <person name="Liu Y."/>
            <person name="Zhang J."/>
            <person name="Feng J."/>
            <person name="Wang M."/>
            <person name="Wang M."/>
            <person name="Wang L."/>
            <person name="Yao B."/>
        </authorList>
    </citation>
    <scope>NUCLEOTIDE SEQUENCE [LARGE SCALE GENOMIC DNA]</scope>
    <source>
        <strain evidence="1">Wuqing</strain>
    </source>
</reference>
<dbReference type="EMBL" id="JWZT01003372">
    <property type="protein sequence ID" value="KII66947.1"/>
    <property type="molecule type" value="Genomic_DNA"/>
</dbReference>
<evidence type="ECO:0000313" key="2">
    <source>
        <dbReference type="Proteomes" id="UP000031668"/>
    </source>
</evidence>
<protein>
    <submittedName>
        <fullName evidence="1">Uncharacterized protein</fullName>
    </submittedName>
</protein>
<comment type="caution">
    <text evidence="1">The sequence shown here is derived from an EMBL/GenBank/DDBJ whole genome shotgun (WGS) entry which is preliminary data.</text>
</comment>